<dbReference type="InParanoid" id="A0A6P8HKU9"/>
<dbReference type="PROSITE" id="PS50010">
    <property type="entry name" value="DH_2"/>
    <property type="match status" value="1"/>
</dbReference>
<organism evidence="2 3">
    <name type="scientific">Actinia tenebrosa</name>
    <name type="common">Australian red waratah sea anemone</name>
    <dbReference type="NCBI Taxonomy" id="6105"/>
    <lineage>
        <taxon>Eukaryota</taxon>
        <taxon>Metazoa</taxon>
        <taxon>Cnidaria</taxon>
        <taxon>Anthozoa</taxon>
        <taxon>Hexacorallia</taxon>
        <taxon>Actiniaria</taxon>
        <taxon>Actiniidae</taxon>
        <taxon>Actinia</taxon>
    </lineage>
</organism>
<evidence type="ECO:0000313" key="3">
    <source>
        <dbReference type="RefSeq" id="XP_031555528.1"/>
    </source>
</evidence>
<dbReference type="PANTHER" id="PTHR12673">
    <property type="entry name" value="FACIOGENITAL DYSPLASIA PROTEIN"/>
    <property type="match status" value="1"/>
</dbReference>
<feature type="domain" description="DH" evidence="1">
    <location>
        <begin position="67"/>
        <end position="247"/>
    </location>
</feature>
<dbReference type="SMART" id="SM00325">
    <property type="entry name" value="RhoGEF"/>
    <property type="match status" value="1"/>
</dbReference>
<dbReference type="RefSeq" id="XP_031555528.1">
    <property type="nucleotide sequence ID" value="XM_031699668.1"/>
</dbReference>
<sequence>MTIRDLVTGIVQEFHLENYQVRELPGKTLADLNAKASSVENSEIAIEDVERRMSNFELDNIHAIKDPRLRCVKELLYEEEQFFNDLKCVFEVYAEPLKKWGMTRADYKAIFEPLETICNLNVRLSNMLEEAVKKWETSTTLIGGIFTELDILWSTYDDYFQFFRGTRMYLKQKRDYEPEFQAFINLQRGARNTHLEMLLLRPIQHVVDYERILTSLLDKTPADHPDRQDLDHVATNFRRIVRERSEEIVAFENEVT</sequence>
<dbReference type="InterPro" id="IPR000219">
    <property type="entry name" value="DH_dom"/>
</dbReference>
<dbReference type="GO" id="GO:0005737">
    <property type="term" value="C:cytoplasm"/>
    <property type="evidence" value="ECO:0007669"/>
    <property type="project" value="TreeGrafter"/>
</dbReference>
<dbReference type="InterPro" id="IPR035899">
    <property type="entry name" value="DBL_dom_sf"/>
</dbReference>
<gene>
    <name evidence="3" type="primary">LOC116292369</name>
</gene>
<dbReference type="AlphaFoldDB" id="A0A6P8HKU9"/>
<name>A0A6P8HKU9_ACTTE</name>
<dbReference type="GeneID" id="116292369"/>
<dbReference type="KEGG" id="aten:116292369"/>
<dbReference type="Pfam" id="PF00621">
    <property type="entry name" value="RhoGEF"/>
    <property type="match status" value="1"/>
</dbReference>
<dbReference type="GO" id="GO:0005085">
    <property type="term" value="F:guanyl-nucleotide exchange factor activity"/>
    <property type="evidence" value="ECO:0007669"/>
    <property type="project" value="InterPro"/>
</dbReference>
<dbReference type="Proteomes" id="UP000515163">
    <property type="component" value="Unplaced"/>
</dbReference>
<accession>A0A6P8HKU9</accession>
<dbReference type="Gene3D" id="1.20.900.10">
    <property type="entry name" value="Dbl homology (DH) domain"/>
    <property type="match status" value="1"/>
</dbReference>
<dbReference type="OrthoDB" id="9994905at2759"/>
<dbReference type="CDD" id="cd00160">
    <property type="entry name" value="RhoGEF"/>
    <property type="match status" value="1"/>
</dbReference>
<evidence type="ECO:0000259" key="1">
    <source>
        <dbReference type="PROSITE" id="PS50010"/>
    </source>
</evidence>
<reference evidence="3" key="1">
    <citation type="submission" date="2025-08" db="UniProtKB">
        <authorList>
            <consortium name="RefSeq"/>
        </authorList>
    </citation>
    <scope>IDENTIFICATION</scope>
    <source>
        <tissue evidence="3">Tentacle</tissue>
    </source>
</reference>
<keyword evidence="2" id="KW-1185">Reference proteome</keyword>
<evidence type="ECO:0000313" key="2">
    <source>
        <dbReference type="Proteomes" id="UP000515163"/>
    </source>
</evidence>
<dbReference type="PANTHER" id="PTHR12673:SF159">
    <property type="entry name" value="LD03170P"/>
    <property type="match status" value="1"/>
</dbReference>
<dbReference type="InterPro" id="IPR051092">
    <property type="entry name" value="FYVE_RhoGEF_PH"/>
</dbReference>
<dbReference type="SUPFAM" id="SSF48065">
    <property type="entry name" value="DBL homology domain (DH-domain)"/>
    <property type="match status" value="1"/>
</dbReference>
<proteinExistence type="predicted"/>
<protein>
    <submittedName>
        <fullName evidence="3">Rho guanine nucleotide exchange factor 38-like</fullName>
    </submittedName>
</protein>